<keyword evidence="2" id="KW-1185">Reference proteome</keyword>
<evidence type="ECO:0000313" key="1">
    <source>
        <dbReference type="EMBL" id="KAG2378627.1"/>
    </source>
</evidence>
<dbReference type="InterPro" id="IPR011990">
    <property type="entry name" value="TPR-like_helical_dom_sf"/>
</dbReference>
<evidence type="ECO:0000313" key="2">
    <source>
        <dbReference type="Proteomes" id="UP000816034"/>
    </source>
</evidence>
<sequence length="670" mass="77113">MKRNVFKPFLSSALTAVSARNCESIMVVRFKFMKASLTRGGGGGLKNLLSNHHHGPIRAFHSSPFILKQEIDINHDKLDEQAQTSSSDQIQTALQAGNLLEEQFQQMINLIETSKLSKNHTKMEISNELVQFVRSVNSSAHTIHAALGQDPKLFFGSSVGMRAHLLHRELHLIFLKALFQEWFDLQALKSFFVGLEPSTGLLYKYPKSTPQKQQHSYETSESTTIPFKDDTHFLCTVWDAQLTLAAAPSEFGNKRVFTREVLIANFYWLFTRLKDIPLDKQNLFDYAKLVMDGYKATKEFYVKGVNKDVDYSKTITHDAEENAFSFTRRTFSEDEFDWFEDLETNLPLHLGACFKTIEIIARIKKYGDHTQMLADLDECLKINPNNPYILYLKGSLCRHLLKTPTTHLTVNYYYQVGIESCNAALNILKNQVNIHFTSASPHLDRLSKTRFDTEDDSLDSNDDEEYNEAPIPDLKFTPILFLRSTIHNEVASDPKLIPALKLQYATHALNDLKQTERFSRMPNEYSFLINKGQTYYFLRQFDKALMAFAAIEKFETILTPSSMIHAICSSVNCMIELGHAQLCLEKLEEYIVKYNHHPALVAHKLDCYRVSCRSKDDLKKILPMFQEFADSLKNISQKDPHSFIKYYPETLRFIETLQKAIDDPLTPERW</sequence>
<dbReference type="GeneID" id="68100720"/>
<protein>
    <submittedName>
        <fullName evidence="1">Uncharacterized protein</fullName>
    </submittedName>
</protein>
<dbReference type="SUPFAM" id="SSF48452">
    <property type="entry name" value="TPR-like"/>
    <property type="match status" value="1"/>
</dbReference>
<dbReference type="AlphaFoldDB" id="A0AA88KFT9"/>
<name>A0AA88KFT9_NAELO</name>
<comment type="caution">
    <text evidence="1">The sequence shown here is derived from an EMBL/GenBank/DDBJ whole genome shotgun (WGS) entry which is preliminary data.</text>
</comment>
<organism evidence="1 2">
    <name type="scientific">Naegleria lovaniensis</name>
    <name type="common">Amoeba</name>
    <dbReference type="NCBI Taxonomy" id="51637"/>
    <lineage>
        <taxon>Eukaryota</taxon>
        <taxon>Discoba</taxon>
        <taxon>Heterolobosea</taxon>
        <taxon>Tetramitia</taxon>
        <taxon>Eutetramitia</taxon>
        <taxon>Vahlkampfiidae</taxon>
        <taxon>Naegleria</taxon>
    </lineage>
</organism>
<dbReference type="Proteomes" id="UP000816034">
    <property type="component" value="Unassembled WGS sequence"/>
</dbReference>
<dbReference type="EMBL" id="PYSW02000032">
    <property type="protein sequence ID" value="KAG2378627.1"/>
    <property type="molecule type" value="Genomic_DNA"/>
</dbReference>
<accession>A0AA88KFT9</accession>
<proteinExistence type="predicted"/>
<reference evidence="1 2" key="1">
    <citation type="journal article" date="2018" name="BMC Genomics">
        <title>The genome of Naegleria lovaniensis, the basis for a comparative approach to unravel pathogenicity factors of the human pathogenic amoeba N. fowleri.</title>
        <authorList>
            <person name="Liechti N."/>
            <person name="Schurch N."/>
            <person name="Bruggmann R."/>
            <person name="Wittwer M."/>
        </authorList>
    </citation>
    <scope>NUCLEOTIDE SEQUENCE [LARGE SCALE GENOMIC DNA]</scope>
    <source>
        <strain evidence="1 2">ATCC 30569</strain>
    </source>
</reference>
<gene>
    <name evidence="1" type="ORF">C9374_008266</name>
</gene>
<dbReference type="Gene3D" id="1.25.40.10">
    <property type="entry name" value="Tetratricopeptide repeat domain"/>
    <property type="match status" value="1"/>
</dbReference>
<dbReference type="RefSeq" id="XP_044545889.1">
    <property type="nucleotide sequence ID" value="XM_044698323.1"/>
</dbReference>